<organism evidence="6 7">
    <name type="scientific">Aurantiacibacter spongiae</name>
    <dbReference type="NCBI Taxonomy" id="2488860"/>
    <lineage>
        <taxon>Bacteria</taxon>
        <taxon>Pseudomonadati</taxon>
        <taxon>Pseudomonadota</taxon>
        <taxon>Alphaproteobacteria</taxon>
        <taxon>Sphingomonadales</taxon>
        <taxon>Erythrobacteraceae</taxon>
        <taxon>Aurantiacibacter</taxon>
    </lineage>
</organism>
<dbReference type="Gene3D" id="3.30.830.10">
    <property type="entry name" value="Metalloenzyme, LuxS/M16 peptidase-like"/>
    <property type="match status" value="4"/>
</dbReference>
<accession>A0A3N5DS41</accession>
<dbReference type="Pfam" id="PF00675">
    <property type="entry name" value="Peptidase_M16"/>
    <property type="match status" value="2"/>
</dbReference>
<evidence type="ECO:0000259" key="5">
    <source>
        <dbReference type="Pfam" id="PF05193"/>
    </source>
</evidence>
<proteinExistence type="inferred from homology"/>
<evidence type="ECO:0000256" key="1">
    <source>
        <dbReference type="ARBA" id="ARBA00007261"/>
    </source>
</evidence>
<protein>
    <submittedName>
        <fullName evidence="6">Insulinase family protein</fullName>
    </submittedName>
</protein>
<dbReference type="SUPFAM" id="SSF63411">
    <property type="entry name" value="LuxS/MPP-like metallohydrolase"/>
    <property type="match status" value="4"/>
</dbReference>
<name>A0A3N5DS41_9SPHN</name>
<gene>
    <name evidence="6" type="ORF">EG799_10540</name>
</gene>
<dbReference type="PANTHER" id="PTHR11851">
    <property type="entry name" value="METALLOPROTEASE"/>
    <property type="match status" value="1"/>
</dbReference>
<dbReference type="InterPro" id="IPR011765">
    <property type="entry name" value="Pept_M16_N"/>
</dbReference>
<evidence type="ECO:0000256" key="2">
    <source>
        <dbReference type="ARBA" id="ARBA00023049"/>
    </source>
</evidence>
<dbReference type="EMBL" id="RPFZ01000001">
    <property type="protein sequence ID" value="RPF72001.1"/>
    <property type="molecule type" value="Genomic_DNA"/>
</dbReference>
<keyword evidence="2" id="KW-0645">Protease</keyword>
<dbReference type="GO" id="GO:0008237">
    <property type="term" value="F:metallopeptidase activity"/>
    <property type="evidence" value="ECO:0007669"/>
    <property type="project" value="UniProtKB-KW"/>
</dbReference>
<evidence type="ECO:0000259" key="4">
    <source>
        <dbReference type="Pfam" id="PF00675"/>
    </source>
</evidence>
<dbReference type="InterPro" id="IPR007863">
    <property type="entry name" value="Peptidase_M16_C"/>
</dbReference>
<reference evidence="6 7" key="1">
    <citation type="submission" date="2018-11" db="EMBL/GenBank/DDBJ databases">
        <title>Erythrobacter spongiae sp. nov., isolated from a marine sponge.</title>
        <authorList>
            <person name="Zhuang L."/>
            <person name="Luo L."/>
        </authorList>
    </citation>
    <scope>NUCLEOTIDE SEQUENCE [LARGE SCALE GENOMIC DNA]</scope>
    <source>
        <strain evidence="6 7">HN-E23</strain>
    </source>
</reference>
<keyword evidence="2" id="KW-0482">Metalloprotease</keyword>
<comment type="similarity">
    <text evidence="1">Belongs to the peptidase M16 family.</text>
</comment>
<dbReference type="PANTHER" id="PTHR11851:SF49">
    <property type="entry name" value="MITOCHONDRIAL-PROCESSING PEPTIDASE SUBUNIT ALPHA"/>
    <property type="match status" value="1"/>
</dbReference>
<dbReference type="InterPro" id="IPR050361">
    <property type="entry name" value="MPP/UQCRC_Complex"/>
</dbReference>
<feature type="domain" description="Peptidase M16 C-terminal" evidence="5">
    <location>
        <begin position="742"/>
        <end position="920"/>
    </location>
</feature>
<sequence length="1013" mass="108873">MGNTSVAGPKFSCACRMQRCNRAGAVHLPISPRAMDETAFVRGKACYRLHMKTKVALRSLFLSAAALSLAACASTRTMEPISATATPLPAAAEPAPLAELIDAVDIPYETFTLDNGLTTIVHTDRKAPIVGVTVYYRVGSKNEPRGRTGFAHLFEHLMFGGSENVDNFDKPLVNAGSTPTNGSTYYDRTNYVETVPTGALDLALMMESDRMGHLLGAVTQEGLDNQRSVVQNEKRQGDNQPYGLTRYAIAEGLLPVGHPYRHSTIGSMADLDAASLADVRSWFADNYGPNNVVLALAGDIDVATAREKVQRWFGDIPRGPDVEQYEADPVTLAAPVTQVMTDQVPQTVIYQAWTGPGMTHPDATALQVGMYILGGLASSRLDNELVRGEEVATSVSAYSNQQEQISFLQSQVSVKPDGDVAEARALLERETARLLAEGPTQDELDRATTQIASGTIGSLERVGGFGGKGMILAEGLLYTGDADYYREELERMAALTPADVQAAMRRWLGRPAFTLVVEPGERTLDGGTMGGWGDEASVASPQPDAGGPAQATAAPRDGPERPLPDVAPVGDLTFPAVQTATLSNGIEVRLARREAIPKVSVAMTFDAGSVVDPADRAGTHETMVDLLTEGTTSRSALDIATQQEKLGASINTSAGTEVTTAYVTALTENLVPSLELFADVVRNPSFAPDAVARVKSQRASEIANQLTSPGGLASRAFGQLVYGESHPYAHAMTAGDADVVASLTPADMAAEHDEWIRPDLAAITVVGDVSMDDLLPALERTFGDWQAPATPAPARDIDRVTPAPRPRLVVVDRPNSPSSYLMLGRLTPLKGYEPGMERIDLANEVIGSGFLSRLMQDLRETKGWTYGIGSGIATLQGQRFFRVQTQVQADRTADSIRAILDQMRAFPSARPVTAEEVRRVTDGNVRGLPNEFETNGQVLGALLQNRLLGRDDRYQARLPQIYRGIDAAQIDAAAREYLSPENFTIVVVGDRDTIEPQLETLDMPITWLSPDDL</sequence>
<evidence type="ECO:0000313" key="7">
    <source>
        <dbReference type="Proteomes" id="UP000275232"/>
    </source>
</evidence>
<keyword evidence="2" id="KW-0378">Hydrolase</keyword>
<dbReference type="Proteomes" id="UP000275232">
    <property type="component" value="Unassembled WGS sequence"/>
</dbReference>
<dbReference type="GO" id="GO:0046872">
    <property type="term" value="F:metal ion binding"/>
    <property type="evidence" value="ECO:0007669"/>
    <property type="project" value="InterPro"/>
</dbReference>
<dbReference type="InterPro" id="IPR011249">
    <property type="entry name" value="Metalloenz_LuxS/M16"/>
</dbReference>
<evidence type="ECO:0000256" key="3">
    <source>
        <dbReference type="SAM" id="MobiDB-lite"/>
    </source>
</evidence>
<keyword evidence="7" id="KW-1185">Reference proteome</keyword>
<feature type="region of interest" description="Disordered" evidence="3">
    <location>
        <begin position="525"/>
        <end position="565"/>
    </location>
</feature>
<dbReference type="Pfam" id="PF05193">
    <property type="entry name" value="Peptidase_M16_C"/>
    <property type="match status" value="2"/>
</dbReference>
<feature type="domain" description="Peptidase M16 N-terminal" evidence="4">
    <location>
        <begin position="122"/>
        <end position="239"/>
    </location>
</feature>
<comment type="caution">
    <text evidence="6">The sequence shown here is derived from an EMBL/GenBank/DDBJ whole genome shotgun (WGS) entry which is preliminary data.</text>
</comment>
<evidence type="ECO:0000313" key="6">
    <source>
        <dbReference type="EMBL" id="RPF72001.1"/>
    </source>
</evidence>
<feature type="domain" description="Peptidase M16 C-terminal" evidence="5">
    <location>
        <begin position="275"/>
        <end position="450"/>
    </location>
</feature>
<feature type="domain" description="Peptidase M16 N-terminal" evidence="4">
    <location>
        <begin position="595"/>
        <end position="704"/>
    </location>
</feature>
<dbReference type="AlphaFoldDB" id="A0A3N5DS41"/>